<dbReference type="Gene3D" id="3.40.50.11350">
    <property type="match status" value="1"/>
</dbReference>
<feature type="region of interest" description="Disordered" evidence="1">
    <location>
        <begin position="1"/>
        <end position="41"/>
    </location>
</feature>
<evidence type="ECO:0000313" key="2">
    <source>
        <dbReference type="EMBL" id="ORX59627.1"/>
    </source>
</evidence>
<dbReference type="STRING" id="101127.A0A1X2GR55"/>
<dbReference type="CDD" id="cd11296">
    <property type="entry name" value="O-FucT_like"/>
    <property type="match status" value="1"/>
</dbReference>
<dbReference type="Proteomes" id="UP000242146">
    <property type="component" value="Unassembled WGS sequence"/>
</dbReference>
<keyword evidence="3" id="KW-1185">Reference proteome</keyword>
<organism evidence="2 3">
    <name type="scientific">Hesseltinella vesiculosa</name>
    <dbReference type="NCBI Taxonomy" id="101127"/>
    <lineage>
        <taxon>Eukaryota</taxon>
        <taxon>Fungi</taxon>
        <taxon>Fungi incertae sedis</taxon>
        <taxon>Mucoromycota</taxon>
        <taxon>Mucoromycotina</taxon>
        <taxon>Mucoromycetes</taxon>
        <taxon>Mucorales</taxon>
        <taxon>Cunninghamellaceae</taxon>
        <taxon>Hesseltinella</taxon>
    </lineage>
</organism>
<evidence type="ECO:0008006" key="4">
    <source>
        <dbReference type="Google" id="ProtNLM"/>
    </source>
</evidence>
<dbReference type="PANTHER" id="PTHR36050:SF1">
    <property type="entry name" value="O-FUCOSYLTRANSFERASE 30"/>
    <property type="match status" value="1"/>
</dbReference>
<reference evidence="2 3" key="1">
    <citation type="submission" date="2016-07" db="EMBL/GenBank/DDBJ databases">
        <title>Pervasive Adenine N6-methylation of Active Genes in Fungi.</title>
        <authorList>
            <consortium name="DOE Joint Genome Institute"/>
            <person name="Mondo S.J."/>
            <person name="Dannebaum R.O."/>
            <person name="Kuo R.C."/>
            <person name="Labutti K."/>
            <person name="Haridas S."/>
            <person name="Kuo A."/>
            <person name="Salamov A."/>
            <person name="Ahrendt S.R."/>
            <person name="Lipzen A."/>
            <person name="Sullivan W."/>
            <person name="Andreopoulos W.B."/>
            <person name="Clum A."/>
            <person name="Lindquist E."/>
            <person name="Daum C."/>
            <person name="Ramamoorthy G.K."/>
            <person name="Gryganskyi A."/>
            <person name="Culley D."/>
            <person name="Magnuson J.K."/>
            <person name="James T.Y."/>
            <person name="O'Malley M.A."/>
            <person name="Stajich J.E."/>
            <person name="Spatafora J.W."/>
            <person name="Visel A."/>
            <person name="Grigoriev I.V."/>
        </authorList>
    </citation>
    <scope>NUCLEOTIDE SEQUENCE [LARGE SCALE GENOMIC DNA]</scope>
    <source>
        <strain evidence="2 3">NRRL 3301</strain>
    </source>
</reference>
<dbReference type="OrthoDB" id="1882547at2759"/>
<dbReference type="AlphaFoldDB" id="A0A1X2GR55"/>
<protein>
    <recommendedName>
        <fullName evidence="4">CigA protein</fullName>
    </recommendedName>
</protein>
<evidence type="ECO:0000256" key="1">
    <source>
        <dbReference type="SAM" id="MobiDB-lite"/>
    </source>
</evidence>
<comment type="caution">
    <text evidence="2">The sequence shown here is derived from an EMBL/GenBank/DDBJ whole genome shotgun (WGS) entry which is preliminary data.</text>
</comment>
<proteinExistence type="predicted"/>
<sequence>MALTPTDPSYQDDVATDPPTLEDTLADLAPPPSAPSPPLNPDEKYLAFFTHSGFQNQLIQVENGILLAWYLNRTLILPKAILGEVFGWSPMSKLQLEHQLRDQRTSPSCTEYASQIDRWQTGCPSKNKFVAVPFDTIFDLTWAREHVKIIDREESNDHWLAETLDIHRESIDPVGEELMHEPLGEVVDGDVIYFRGDTRYDWRIFDVPGRKPRLGKYAAALNIQQLSQRKEKLIHFTSLFGSGRIPIRRTEHYEFFRSLQRSVTYHHPTILSATDLVTEKLGGNDNYIGIHIRSSDGWFVDALPDTVFSIVSNIDRAVLSHQHQQTNLTPGTWDDEEFRAGSSVAPQLSTCVAAAKQGKTPLVYVATDDRHPRDNKAFDLIWQSYPCSFTLDDILTQADPDHAISRLLDSDPHPVTGSMRRFLLPMVDASISSRGWIFIGSKGSTFSGYIRRLHDIFWSGKKSEQLL</sequence>
<evidence type="ECO:0000313" key="3">
    <source>
        <dbReference type="Proteomes" id="UP000242146"/>
    </source>
</evidence>
<gene>
    <name evidence="2" type="ORF">DM01DRAFT_1282145</name>
</gene>
<feature type="compositionally biased region" description="Pro residues" evidence="1">
    <location>
        <begin position="29"/>
        <end position="40"/>
    </location>
</feature>
<dbReference type="PANTHER" id="PTHR36050">
    <property type="entry name" value="O-FUCOSYLTRANSFERASE 30"/>
    <property type="match status" value="1"/>
</dbReference>
<dbReference type="EMBL" id="MCGT01000005">
    <property type="protein sequence ID" value="ORX59627.1"/>
    <property type="molecule type" value="Genomic_DNA"/>
</dbReference>
<name>A0A1X2GR55_9FUNG</name>
<accession>A0A1X2GR55</accession>